<dbReference type="InterPro" id="IPR000276">
    <property type="entry name" value="GPCR_Rhodpsn"/>
</dbReference>
<dbReference type="GO" id="GO:0005886">
    <property type="term" value="C:plasma membrane"/>
    <property type="evidence" value="ECO:0007669"/>
    <property type="project" value="TreeGrafter"/>
</dbReference>
<comment type="subcellular location">
    <subcellularLocation>
        <location evidence="1">Membrane</location>
        <topology evidence="1">Multi-pass membrane protein</topology>
    </subcellularLocation>
</comment>
<keyword evidence="4" id="KW-0297">G-protein coupled receptor</keyword>
<keyword evidence="7" id="KW-0807">Transducer</keyword>
<dbReference type="PANTHER" id="PTHR24243:SF230">
    <property type="entry name" value="G-PROTEIN COUPLED RECEPTORS FAMILY 1 PROFILE DOMAIN-CONTAINING PROTEIN"/>
    <property type="match status" value="1"/>
</dbReference>
<feature type="domain" description="G-protein coupled receptors family 1 profile" evidence="9">
    <location>
        <begin position="61"/>
        <end position="339"/>
    </location>
</feature>
<dbReference type="Pfam" id="PF00001">
    <property type="entry name" value="7tm_1"/>
    <property type="match status" value="1"/>
</dbReference>
<feature type="transmembrane region" description="Helical" evidence="8">
    <location>
        <begin position="46"/>
        <end position="68"/>
    </location>
</feature>
<evidence type="ECO:0000256" key="8">
    <source>
        <dbReference type="SAM" id="Phobius"/>
    </source>
</evidence>
<evidence type="ECO:0000256" key="4">
    <source>
        <dbReference type="ARBA" id="ARBA00023040"/>
    </source>
</evidence>
<dbReference type="Proteomes" id="UP001165740">
    <property type="component" value="Chromosome 11"/>
</dbReference>
<accession>A0A9W2YC17</accession>
<feature type="transmembrane region" description="Helical" evidence="8">
    <location>
        <begin position="285"/>
        <end position="311"/>
    </location>
</feature>
<dbReference type="PRINTS" id="PR00237">
    <property type="entry name" value="GPCRRHODOPSN"/>
</dbReference>
<dbReference type="AlphaFoldDB" id="A0A9W2YC17"/>
<evidence type="ECO:0000313" key="11">
    <source>
        <dbReference type="RefSeq" id="XP_055860265.1"/>
    </source>
</evidence>
<sequence>MNIGNLTITKNITESWTAVFNMTMNTVTDKTKTEVSRNDDYRLRIILLYVQPIVGILGMVANILTFAMLIKSGLKKPSNIIIFGLTLADCFLLITPINIFDLTARFLHSKETANYFGWECSEKLARFLSVVNRVLTTLHYWGGFAGTGLPVVITLERIFAVFFPMKFATIVTSRRAILAVVSVWLFWGPWACFSAFLRDFRYTVLPSGQSIGYEKSAELLISNFLVVQTLNRYVFNFLSSIVPVSIVTFGCVMIGVKVKHSLLQRQRMSSAKKTKRPSLKTTRTLVAIALIFATVHGTYFTMTCAMVDQYINDTTFSLVLDEIKLTLIYVCGSCNFFVYVLLNSKFRNILIGMFQKTHSELA</sequence>
<evidence type="ECO:0000313" key="10">
    <source>
        <dbReference type="Proteomes" id="UP001165740"/>
    </source>
</evidence>
<dbReference type="Gene3D" id="1.20.1070.10">
    <property type="entry name" value="Rhodopsin 7-helix transmembrane proteins"/>
    <property type="match status" value="1"/>
</dbReference>
<feature type="transmembrane region" description="Helical" evidence="8">
    <location>
        <begin position="233"/>
        <end position="258"/>
    </location>
</feature>
<evidence type="ECO:0000256" key="1">
    <source>
        <dbReference type="ARBA" id="ARBA00004141"/>
    </source>
</evidence>
<evidence type="ECO:0000259" key="9">
    <source>
        <dbReference type="PROSITE" id="PS50262"/>
    </source>
</evidence>
<dbReference type="SUPFAM" id="SSF81321">
    <property type="entry name" value="Family A G protein-coupled receptor-like"/>
    <property type="match status" value="1"/>
</dbReference>
<proteinExistence type="predicted"/>
<reference evidence="11" key="1">
    <citation type="submission" date="2025-08" db="UniProtKB">
        <authorList>
            <consortium name="RefSeq"/>
        </authorList>
    </citation>
    <scope>IDENTIFICATION</scope>
</reference>
<evidence type="ECO:0000256" key="7">
    <source>
        <dbReference type="ARBA" id="ARBA00023224"/>
    </source>
</evidence>
<dbReference type="SMART" id="SM01381">
    <property type="entry name" value="7TM_GPCR_Srsx"/>
    <property type="match status" value="1"/>
</dbReference>
<gene>
    <name evidence="11" type="primary">LOC129921721</name>
</gene>
<feature type="transmembrane region" description="Helical" evidence="8">
    <location>
        <begin position="80"/>
        <end position="100"/>
    </location>
</feature>
<keyword evidence="5 8" id="KW-0472">Membrane</keyword>
<keyword evidence="2 8" id="KW-0812">Transmembrane</keyword>
<evidence type="ECO:0000256" key="2">
    <source>
        <dbReference type="ARBA" id="ARBA00022692"/>
    </source>
</evidence>
<dbReference type="InterPro" id="IPR017452">
    <property type="entry name" value="GPCR_Rhodpsn_7TM"/>
</dbReference>
<evidence type="ECO:0000256" key="5">
    <source>
        <dbReference type="ARBA" id="ARBA00023136"/>
    </source>
</evidence>
<protein>
    <submittedName>
        <fullName evidence="11">G-protein coupled receptor daf-37-like</fullName>
    </submittedName>
</protein>
<dbReference type="GO" id="GO:0004930">
    <property type="term" value="F:G protein-coupled receptor activity"/>
    <property type="evidence" value="ECO:0007669"/>
    <property type="project" value="UniProtKB-KW"/>
</dbReference>
<dbReference type="OrthoDB" id="6071235at2759"/>
<evidence type="ECO:0000256" key="3">
    <source>
        <dbReference type="ARBA" id="ARBA00022989"/>
    </source>
</evidence>
<keyword evidence="3 8" id="KW-1133">Transmembrane helix</keyword>
<dbReference type="PANTHER" id="PTHR24243">
    <property type="entry name" value="G-PROTEIN COUPLED RECEPTOR"/>
    <property type="match status" value="1"/>
</dbReference>
<dbReference type="GeneID" id="129921721"/>
<keyword evidence="6" id="KW-0675">Receptor</keyword>
<feature type="transmembrane region" description="Helical" evidence="8">
    <location>
        <begin position="176"/>
        <end position="197"/>
    </location>
</feature>
<organism evidence="10 11">
    <name type="scientific">Biomphalaria glabrata</name>
    <name type="common">Bloodfluke planorb</name>
    <name type="synonym">Freshwater snail</name>
    <dbReference type="NCBI Taxonomy" id="6526"/>
    <lineage>
        <taxon>Eukaryota</taxon>
        <taxon>Metazoa</taxon>
        <taxon>Spiralia</taxon>
        <taxon>Lophotrochozoa</taxon>
        <taxon>Mollusca</taxon>
        <taxon>Gastropoda</taxon>
        <taxon>Heterobranchia</taxon>
        <taxon>Euthyneura</taxon>
        <taxon>Panpulmonata</taxon>
        <taxon>Hygrophila</taxon>
        <taxon>Lymnaeoidea</taxon>
        <taxon>Planorbidae</taxon>
        <taxon>Biomphalaria</taxon>
    </lineage>
</organism>
<dbReference type="RefSeq" id="XP_055860265.1">
    <property type="nucleotide sequence ID" value="XM_056004290.1"/>
</dbReference>
<keyword evidence="10" id="KW-1185">Reference proteome</keyword>
<feature type="transmembrane region" description="Helical" evidence="8">
    <location>
        <begin position="323"/>
        <end position="342"/>
    </location>
</feature>
<evidence type="ECO:0000256" key="6">
    <source>
        <dbReference type="ARBA" id="ARBA00023170"/>
    </source>
</evidence>
<dbReference type="PROSITE" id="PS50262">
    <property type="entry name" value="G_PROTEIN_RECEP_F1_2"/>
    <property type="match status" value="1"/>
</dbReference>
<name>A0A9W2YC17_BIOGL</name>